<organism evidence="1 2">
    <name type="scientific">Sutterella wadsworthensis 2_1_59BFAA</name>
    <dbReference type="NCBI Taxonomy" id="742823"/>
    <lineage>
        <taxon>Bacteria</taxon>
        <taxon>Pseudomonadati</taxon>
        <taxon>Pseudomonadota</taxon>
        <taxon>Betaproteobacteria</taxon>
        <taxon>Burkholderiales</taxon>
        <taxon>Sutterellaceae</taxon>
        <taxon>Sutterella</taxon>
    </lineage>
</organism>
<name>K1JMM6_9BURK</name>
<dbReference type="InterPro" id="IPR054440">
    <property type="entry name" value="Gp32-like"/>
</dbReference>
<dbReference type="STRING" id="742823.HMPREF9465_00934"/>
<evidence type="ECO:0000313" key="2">
    <source>
        <dbReference type="Proteomes" id="UP000005835"/>
    </source>
</evidence>
<dbReference type="Proteomes" id="UP000005835">
    <property type="component" value="Unassembled WGS sequence"/>
</dbReference>
<comment type="caution">
    <text evidence="1">The sequence shown here is derived from an EMBL/GenBank/DDBJ whole genome shotgun (WGS) entry which is preliminary data.</text>
</comment>
<dbReference type="EMBL" id="ADMG01000024">
    <property type="protein sequence ID" value="EKB31456.1"/>
    <property type="molecule type" value="Genomic_DNA"/>
</dbReference>
<dbReference type="PATRIC" id="fig|742823.3.peg.928"/>
<protein>
    <submittedName>
        <fullName evidence="1">Uncharacterized protein</fullName>
    </submittedName>
</protein>
<sequence>MASSNFDVTSANAQLVLTVDELYPSGIQLQQFSADGIFSSDSIEMAETRRSVDGYMVAGVIKNISSVTLTLEASSPSASALEYVRDCMEANDKPYECTLTCYIPALGVTRTFVKGVLKSAPPMSAASRTMQPTQWGFDFERVL</sequence>
<dbReference type="RefSeq" id="WP_005434625.1">
    <property type="nucleotide sequence ID" value="NZ_JH815515.1"/>
</dbReference>
<gene>
    <name evidence="1" type="ORF">HMPREF9465_00934</name>
</gene>
<evidence type="ECO:0000313" key="1">
    <source>
        <dbReference type="EMBL" id="EKB31456.1"/>
    </source>
</evidence>
<dbReference type="AlphaFoldDB" id="K1JMM6"/>
<reference evidence="1 2" key="1">
    <citation type="submission" date="2012-05" db="EMBL/GenBank/DDBJ databases">
        <title>The Genome Sequence of Sutterella wadsworthensis 2_1_59BFAA.</title>
        <authorList>
            <consortium name="The Broad Institute Genome Sequencing Platform"/>
            <person name="Earl A."/>
            <person name="Ward D."/>
            <person name="Feldgarden M."/>
            <person name="Gevers D."/>
            <person name="Daigneault M."/>
            <person name="Strauss J."/>
            <person name="Allen-Vercoe E."/>
            <person name="Walker B."/>
            <person name="Young S.K."/>
            <person name="Zeng Q."/>
            <person name="Gargeya S."/>
            <person name="Fitzgerald M."/>
            <person name="Haas B."/>
            <person name="Abouelleil A."/>
            <person name="Alvarado L."/>
            <person name="Arachchi H.M."/>
            <person name="Berlin A.M."/>
            <person name="Chapman S.B."/>
            <person name="Goldberg J."/>
            <person name="Griggs A."/>
            <person name="Gujja S."/>
            <person name="Hansen M."/>
            <person name="Howarth C."/>
            <person name="Imamovic A."/>
            <person name="Larimer J."/>
            <person name="McCowen C."/>
            <person name="Montmayeur A."/>
            <person name="Murphy C."/>
            <person name="Neiman D."/>
            <person name="Pearson M."/>
            <person name="Priest M."/>
            <person name="Roberts A."/>
            <person name="Saif S."/>
            <person name="Shea T."/>
            <person name="Sisk P."/>
            <person name="Sykes S."/>
            <person name="Wortman J."/>
            <person name="Nusbaum C."/>
            <person name="Birren B."/>
        </authorList>
    </citation>
    <scope>NUCLEOTIDE SEQUENCE [LARGE SCALE GENOMIC DNA]</scope>
    <source>
        <strain evidence="1 2">2_1_59BFAA</strain>
    </source>
</reference>
<keyword evidence="2" id="KW-1185">Reference proteome</keyword>
<dbReference type="eggNOG" id="ENOG5030YJH">
    <property type="taxonomic scope" value="Bacteria"/>
</dbReference>
<dbReference type="OrthoDB" id="7506990at2"/>
<dbReference type="Pfam" id="PF22764">
    <property type="entry name" value="E217_Gp32"/>
    <property type="match status" value="1"/>
</dbReference>
<accession>K1JMM6</accession>
<dbReference type="HOGENOM" id="CLU_147418_0_0_4"/>
<proteinExistence type="predicted"/>